<dbReference type="PANTHER" id="PTHR42919">
    <property type="entry name" value="N-ALPHA-ACETYLTRANSFERASE"/>
    <property type="match status" value="1"/>
</dbReference>
<evidence type="ECO:0000259" key="3">
    <source>
        <dbReference type="PROSITE" id="PS51186"/>
    </source>
</evidence>
<evidence type="ECO:0000313" key="5">
    <source>
        <dbReference type="Proteomes" id="UP000186851"/>
    </source>
</evidence>
<dbReference type="CDD" id="cd04301">
    <property type="entry name" value="NAT_SF"/>
    <property type="match status" value="1"/>
</dbReference>
<dbReference type="AlphaFoldDB" id="A0AAF0D1U7"/>
<protein>
    <submittedName>
        <fullName evidence="4">GNAT family N-acetyltransferase</fullName>
    </submittedName>
</protein>
<sequence length="131" mass="15433">MILSYPGKLYLRKQLKTALNLIKQYIINKTFPNPNIIKLAGFFGPIKKIDYYICFLPVHPDYQERKIGSKLVEYAKMETSKTNCKRIILEVEDKNSLALKFYKSRGFKIIKSTIIKINGEKYYYHKMSLQV</sequence>
<dbReference type="SUPFAM" id="SSF55729">
    <property type="entry name" value="Acyl-CoA N-acyltransferases (Nat)"/>
    <property type="match status" value="1"/>
</dbReference>
<evidence type="ECO:0000313" key="4">
    <source>
        <dbReference type="EMBL" id="WEU40111.1"/>
    </source>
</evidence>
<reference evidence="4" key="1">
    <citation type="journal article" date="2017" name="Nature">
        <title>Asgard archaea illuminate the origin of eukaryotic cellular complexity.</title>
        <authorList>
            <person name="Zaremba-Niedzwiedzka K."/>
            <person name="Caceres E.F."/>
            <person name="Saw J.H."/>
            <person name="Backstrom D."/>
            <person name="Juzokaite L."/>
            <person name="Vancaester E."/>
            <person name="Seitz K.W."/>
            <person name="Anantharaman K."/>
            <person name="Starnawski P."/>
            <person name="Kjeldsen K.U."/>
            <person name="Scott M.B."/>
            <person name="Nunoura T."/>
            <person name="Banfield J.F."/>
            <person name="Schramm A."/>
            <person name="Baker B.J."/>
            <person name="Spang A."/>
            <person name="Ettema T.J.G."/>
        </authorList>
    </citation>
    <scope>NUCLEOTIDE SEQUENCE</scope>
    <source>
        <strain evidence="4">LCB_4</strain>
    </source>
</reference>
<gene>
    <name evidence="4" type="ORF">OdinLCB4_006480</name>
</gene>
<dbReference type="InterPro" id="IPR051556">
    <property type="entry name" value="N-term/lysine_N-AcTrnsfr"/>
</dbReference>
<dbReference type="PANTHER" id="PTHR42919:SF8">
    <property type="entry name" value="N-ALPHA-ACETYLTRANSFERASE 50"/>
    <property type="match status" value="1"/>
</dbReference>
<dbReference type="InterPro" id="IPR000182">
    <property type="entry name" value="GNAT_dom"/>
</dbReference>
<accession>A0AAF0D1U7</accession>
<organism evidence="4 5">
    <name type="scientific">Odinarchaeota yellowstonii (strain LCB_4)</name>
    <dbReference type="NCBI Taxonomy" id="1841599"/>
    <lineage>
        <taxon>Archaea</taxon>
        <taxon>Promethearchaeati</taxon>
        <taxon>Candidatus Odinarchaeota</taxon>
        <taxon>Candidatus Odinarchaeia</taxon>
        <taxon>Candidatus Odinarchaeales</taxon>
        <taxon>Candidatus Odinarchaeaceae</taxon>
        <taxon>Candidatus Odinarchaeum</taxon>
    </lineage>
</organism>
<dbReference type="Gene3D" id="3.40.630.30">
    <property type="match status" value="1"/>
</dbReference>
<name>A0AAF0D1U7_ODILC</name>
<keyword evidence="1" id="KW-0808">Transferase</keyword>
<dbReference type="Pfam" id="PF00583">
    <property type="entry name" value="Acetyltransf_1"/>
    <property type="match status" value="1"/>
</dbReference>
<dbReference type="PROSITE" id="PS51186">
    <property type="entry name" value="GNAT"/>
    <property type="match status" value="1"/>
</dbReference>
<keyword evidence="2" id="KW-0012">Acyltransferase</keyword>
<feature type="domain" description="N-acetyltransferase" evidence="3">
    <location>
        <begin position="1"/>
        <end position="131"/>
    </location>
</feature>
<reference evidence="4" key="2">
    <citation type="journal article" date="2022" name="Nat. Microbiol.">
        <title>A closed Candidatus Odinarchaeum chromosome exposes Asgard archaeal viruses.</title>
        <authorList>
            <person name="Tamarit D."/>
            <person name="Caceres E.F."/>
            <person name="Krupovic M."/>
            <person name="Nijland R."/>
            <person name="Eme L."/>
            <person name="Robinson N.P."/>
            <person name="Ettema T.J.G."/>
        </authorList>
    </citation>
    <scope>NUCLEOTIDE SEQUENCE</scope>
    <source>
        <strain evidence="4">LCB_4</strain>
    </source>
</reference>
<dbReference type="GO" id="GO:0016747">
    <property type="term" value="F:acyltransferase activity, transferring groups other than amino-acyl groups"/>
    <property type="evidence" value="ECO:0007669"/>
    <property type="project" value="InterPro"/>
</dbReference>
<dbReference type="KEGG" id="oyw:OdinLCB4_006480"/>
<dbReference type="Proteomes" id="UP000186851">
    <property type="component" value="Chromosome"/>
</dbReference>
<dbReference type="InterPro" id="IPR016181">
    <property type="entry name" value="Acyl_CoA_acyltransferase"/>
</dbReference>
<evidence type="ECO:0000256" key="1">
    <source>
        <dbReference type="ARBA" id="ARBA00022679"/>
    </source>
</evidence>
<proteinExistence type="predicted"/>
<dbReference type="EMBL" id="CP091871">
    <property type="protein sequence ID" value="WEU40111.1"/>
    <property type="molecule type" value="Genomic_DNA"/>
</dbReference>
<evidence type="ECO:0000256" key="2">
    <source>
        <dbReference type="ARBA" id="ARBA00023315"/>
    </source>
</evidence>